<dbReference type="PANTHER" id="PTHR47959:SF8">
    <property type="entry name" value="RNA HELICASE"/>
    <property type="match status" value="1"/>
</dbReference>
<dbReference type="EMBL" id="HBHW01009900">
    <property type="protein sequence ID" value="CAE0039563.1"/>
    <property type="molecule type" value="Transcribed_RNA"/>
</dbReference>
<dbReference type="InterPro" id="IPR001650">
    <property type="entry name" value="Helicase_C-like"/>
</dbReference>
<dbReference type="PROSITE" id="PS51194">
    <property type="entry name" value="HELICASE_CTER"/>
    <property type="match status" value="1"/>
</dbReference>
<evidence type="ECO:0000256" key="7">
    <source>
        <dbReference type="ARBA" id="ARBA00047984"/>
    </source>
</evidence>
<organism evidence="10">
    <name type="scientific">Rhodosorus marinus</name>
    <dbReference type="NCBI Taxonomy" id="101924"/>
    <lineage>
        <taxon>Eukaryota</taxon>
        <taxon>Rhodophyta</taxon>
        <taxon>Stylonematophyceae</taxon>
        <taxon>Stylonematales</taxon>
        <taxon>Stylonemataceae</taxon>
        <taxon>Rhodosorus</taxon>
    </lineage>
</organism>
<evidence type="ECO:0000259" key="9">
    <source>
        <dbReference type="PROSITE" id="PS51194"/>
    </source>
</evidence>
<keyword evidence="6" id="KW-0694">RNA-binding</keyword>
<dbReference type="GO" id="GO:0003724">
    <property type="term" value="F:RNA helicase activity"/>
    <property type="evidence" value="ECO:0007669"/>
    <property type="project" value="UniProtKB-EC"/>
</dbReference>
<feature type="domain" description="Helicase C-terminal" evidence="9">
    <location>
        <begin position="79"/>
        <end position="228"/>
    </location>
</feature>
<comment type="catalytic activity">
    <reaction evidence="7">
        <text>ATP + H2O = ADP + phosphate + H(+)</text>
        <dbReference type="Rhea" id="RHEA:13065"/>
        <dbReference type="ChEBI" id="CHEBI:15377"/>
        <dbReference type="ChEBI" id="CHEBI:15378"/>
        <dbReference type="ChEBI" id="CHEBI:30616"/>
        <dbReference type="ChEBI" id="CHEBI:43474"/>
        <dbReference type="ChEBI" id="CHEBI:456216"/>
        <dbReference type="EC" id="3.6.4.13"/>
    </reaction>
</comment>
<dbReference type="GO" id="GO:0016787">
    <property type="term" value="F:hydrolase activity"/>
    <property type="evidence" value="ECO:0007669"/>
    <property type="project" value="UniProtKB-KW"/>
</dbReference>
<feature type="compositionally biased region" description="Basic and acidic residues" evidence="8">
    <location>
        <begin position="541"/>
        <end position="550"/>
    </location>
</feature>
<dbReference type="AlphaFoldDB" id="A0A7S3E9M9"/>
<dbReference type="GO" id="GO:0005829">
    <property type="term" value="C:cytosol"/>
    <property type="evidence" value="ECO:0007669"/>
    <property type="project" value="TreeGrafter"/>
</dbReference>
<reference evidence="10" key="1">
    <citation type="submission" date="2021-01" db="EMBL/GenBank/DDBJ databases">
        <authorList>
            <person name="Corre E."/>
            <person name="Pelletier E."/>
            <person name="Niang G."/>
            <person name="Scheremetjew M."/>
            <person name="Finn R."/>
            <person name="Kale V."/>
            <person name="Holt S."/>
            <person name="Cochrane G."/>
            <person name="Meng A."/>
            <person name="Brown T."/>
            <person name="Cohen L."/>
        </authorList>
    </citation>
    <scope>NUCLEOTIDE SEQUENCE</scope>
    <source>
        <strain evidence="10">CCMP 769</strain>
    </source>
</reference>
<dbReference type="SMART" id="SM00490">
    <property type="entry name" value="HELICc"/>
    <property type="match status" value="1"/>
</dbReference>
<dbReference type="InterPro" id="IPR012541">
    <property type="entry name" value="DBP10_C"/>
</dbReference>
<dbReference type="SUPFAM" id="SSF52540">
    <property type="entry name" value="P-loop containing nucleoside triphosphate hydrolases"/>
    <property type="match status" value="1"/>
</dbReference>
<name>A0A7S3E9M9_9RHOD</name>
<dbReference type="GO" id="GO:0003723">
    <property type="term" value="F:RNA binding"/>
    <property type="evidence" value="ECO:0007669"/>
    <property type="project" value="UniProtKB-KW"/>
</dbReference>
<evidence type="ECO:0000313" key="10">
    <source>
        <dbReference type="EMBL" id="CAE0039563.1"/>
    </source>
</evidence>
<feature type="compositionally biased region" description="Basic and acidic residues" evidence="8">
    <location>
        <begin position="490"/>
        <end position="507"/>
    </location>
</feature>
<evidence type="ECO:0000256" key="1">
    <source>
        <dbReference type="ARBA" id="ARBA00012552"/>
    </source>
</evidence>
<evidence type="ECO:0000256" key="4">
    <source>
        <dbReference type="ARBA" id="ARBA00022806"/>
    </source>
</evidence>
<feature type="compositionally biased region" description="Basic and acidic residues" evidence="8">
    <location>
        <begin position="559"/>
        <end position="577"/>
    </location>
</feature>
<dbReference type="InterPro" id="IPR027417">
    <property type="entry name" value="P-loop_NTPase"/>
</dbReference>
<evidence type="ECO:0000256" key="3">
    <source>
        <dbReference type="ARBA" id="ARBA00022801"/>
    </source>
</evidence>
<feature type="region of interest" description="Disordered" evidence="8">
    <location>
        <begin position="490"/>
        <end position="603"/>
    </location>
</feature>
<evidence type="ECO:0000256" key="5">
    <source>
        <dbReference type="ARBA" id="ARBA00022840"/>
    </source>
</evidence>
<evidence type="ECO:0000256" key="8">
    <source>
        <dbReference type="SAM" id="MobiDB-lite"/>
    </source>
</evidence>
<keyword evidence="5" id="KW-0067">ATP-binding</keyword>
<dbReference type="EMBL" id="HBHW01009909">
    <property type="protein sequence ID" value="CAE0039572.1"/>
    <property type="molecule type" value="Transcribed_RNA"/>
</dbReference>
<dbReference type="Pfam" id="PF00271">
    <property type="entry name" value="Helicase_C"/>
    <property type="match status" value="1"/>
</dbReference>
<evidence type="ECO:0000256" key="2">
    <source>
        <dbReference type="ARBA" id="ARBA00022741"/>
    </source>
</evidence>
<dbReference type="InterPro" id="IPR050079">
    <property type="entry name" value="DEAD_box_RNA_helicase"/>
</dbReference>
<keyword evidence="3" id="KW-0378">Hydrolase</keyword>
<sequence length="603" mass="67325">MEIVKRMGGDAHTGVQTSRQSVLVSATLPSSVAEFSRAGLRPGHSFVRLDVEKTFSPTLATAFYAVKPDYKDASLLFVLRNQILTKPRANVVIFSATRHHVEYLVMLLERAKLGVGITSVHGSMDQVGRQNAVSSFRSGRSQVLVVTDVAARGIDIPMLDSIVNYDYPSNPKLFVHRVGRVARSNRTGTAYSLVAPEEMPYMVDTFLFQGYEVATERDEKPEGVPEDTRPDFLKFLRSSFCLGRLPSTPLEDEEEWIRATLAVGDELTTQRQSLVNAHKLYTRTRGRASSLSIHKAKELSSGGVDMLPVHPWLRASEFQQDVDDVHDSASRMLSKWRPKESQIAASTRMKKNVEQYKHYKAESEKLSAQYEDEGAPELEAGDANKILRTATLNKGGLSKRRKLIEAQKMEFFLPLQQAASLTSTKENALKLEKEGNERDQMNAAVLDLTGEDADDLRTKNTTRKVWDRKRKKFVGAGALDSLGKRVKKNEAGRRIHVDSKSSGETYKRWVKKSRGAGGATEASSGSGVRQEAGRNGRKGRQSQELRSRDQIRKHRAKAASKEDRVQSKKRRLEEMKSGKGGAPRPSKQGKGKAWSKSKRVSRR</sequence>
<dbReference type="CDD" id="cd18787">
    <property type="entry name" value="SF2_C_DEAD"/>
    <property type="match status" value="1"/>
</dbReference>
<protein>
    <recommendedName>
        <fullName evidence="1">RNA helicase</fullName>
        <ecNumber evidence="1">3.6.4.13</ecNumber>
    </recommendedName>
</protein>
<keyword evidence="4" id="KW-0347">Helicase</keyword>
<dbReference type="Pfam" id="PF08147">
    <property type="entry name" value="DBP10CT"/>
    <property type="match status" value="1"/>
</dbReference>
<accession>A0A7S3E9M9</accession>
<keyword evidence="2" id="KW-0547">Nucleotide-binding</keyword>
<proteinExistence type="predicted"/>
<dbReference type="EC" id="3.6.4.13" evidence="1"/>
<dbReference type="GO" id="GO:0005524">
    <property type="term" value="F:ATP binding"/>
    <property type="evidence" value="ECO:0007669"/>
    <property type="project" value="UniProtKB-KW"/>
</dbReference>
<dbReference type="GO" id="GO:0005634">
    <property type="term" value="C:nucleus"/>
    <property type="evidence" value="ECO:0007669"/>
    <property type="project" value="InterPro"/>
</dbReference>
<evidence type="ECO:0000256" key="6">
    <source>
        <dbReference type="ARBA" id="ARBA00022884"/>
    </source>
</evidence>
<feature type="compositionally biased region" description="Basic residues" evidence="8">
    <location>
        <begin position="587"/>
        <end position="603"/>
    </location>
</feature>
<gene>
    <name evidence="10" type="ORF">RMAR00112_LOCUS7522</name>
    <name evidence="11" type="ORF">RMAR00112_LOCUS7531</name>
</gene>
<dbReference type="Gene3D" id="3.40.50.300">
    <property type="entry name" value="P-loop containing nucleotide triphosphate hydrolases"/>
    <property type="match status" value="1"/>
</dbReference>
<evidence type="ECO:0000313" key="11">
    <source>
        <dbReference type="EMBL" id="CAE0039572.1"/>
    </source>
</evidence>
<dbReference type="SMART" id="SM01123">
    <property type="entry name" value="DBP10CT"/>
    <property type="match status" value="1"/>
</dbReference>
<dbReference type="PANTHER" id="PTHR47959">
    <property type="entry name" value="ATP-DEPENDENT RNA HELICASE RHLE-RELATED"/>
    <property type="match status" value="1"/>
</dbReference>